<gene>
    <name evidence="2" type="ORF">H8E19_06865</name>
</gene>
<proteinExistence type="predicted"/>
<evidence type="ECO:0000313" key="3">
    <source>
        <dbReference type="Proteomes" id="UP000650524"/>
    </source>
</evidence>
<dbReference type="Gene3D" id="2.50.20.10">
    <property type="entry name" value="Lipoprotein localisation LolA/LolB/LppX"/>
    <property type="match status" value="1"/>
</dbReference>
<organism evidence="2 3">
    <name type="scientific">Candidatus Desulfacyla euxinica</name>
    <dbReference type="NCBI Taxonomy" id="2841693"/>
    <lineage>
        <taxon>Bacteria</taxon>
        <taxon>Deltaproteobacteria</taxon>
        <taxon>Candidatus Desulfacyla</taxon>
    </lineage>
</organism>
<evidence type="ECO:0000256" key="1">
    <source>
        <dbReference type="SAM" id="SignalP"/>
    </source>
</evidence>
<sequence>MNIVKQKSPCIRKLFPVILLLLMTCCARVAITPPSPPLDHQAMTGIISVFKKQATVVRTLVSSGTLTLDIKGSESDTKVLIVATRHPSKIKIEITHTWGRPLLHILIKGSNLDILSFTDKRLYSGQLGNLGLTRLIPVPLSPELIWTLARAYPVLLNHNRALSVNGNQITFLDQGGDKIQVVDLYPESDLPQRVSFCKQNAEVIFSDFQNNDSIQYAKEIEMNSPNDNARLALEIRQITFNKPVPDAIFQLETPRDFEVVPLRNANREN</sequence>
<comment type="caution">
    <text evidence="2">The sequence shown here is derived from an EMBL/GenBank/DDBJ whole genome shotgun (WGS) entry which is preliminary data.</text>
</comment>
<reference evidence="2 3" key="1">
    <citation type="submission" date="2020-08" db="EMBL/GenBank/DDBJ databases">
        <title>Bridging the membrane lipid divide: bacteria of the FCB group superphylum have the potential to synthesize archaeal ether lipids.</title>
        <authorList>
            <person name="Villanueva L."/>
            <person name="Von Meijenfeldt F.A.B."/>
            <person name="Westbye A.B."/>
            <person name="Yadav S."/>
            <person name="Hopmans E.C."/>
            <person name="Dutilh B.E."/>
            <person name="Sinninghe Damste J.S."/>
        </authorList>
    </citation>
    <scope>NUCLEOTIDE SEQUENCE [LARGE SCALE GENOMIC DNA]</scope>
    <source>
        <strain evidence="2">NIOZ-UU27</strain>
    </source>
</reference>
<dbReference type="AlphaFoldDB" id="A0A8J6T820"/>
<accession>A0A8J6T820</accession>
<protein>
    <submittedName>
        <fullName evidence="2">DUF4292 domain-containing protein</fullName>
    </submittedName>
</protein>
<feature type="chain" id="PRO_5035189317" evidence="1">
    <location>
        <begin position="30"/>
        <end position="269"/>
    </location>
</feature>
<evidence type="ECO:0000313" key="2">
    <source>
        <dbReference type="EMBL" id="MBC8177113.1"/>
    </source>
</evidence>
<dbReference type="EMBL" id="JACNJD010000187">
    <property type="protein sequence ID" value="MBC8177113.1"/>
    <property type="molecule type" value="Genomic_DNA"/>
</dbReference>
<dbReference type="Proteomes" id="UP000650524">
    <property type="component" value="Unassembled WGS sequence"/>
</dbReference>
<name>A0A8J6T820_9DELT</name>
<keyword evidence="1" id="KW-0732">Signal</keyword>
<feature type="signal peptide" evidence="1">
    <location>
        <begin position="1"/>
        <end position="29"/>
    </location>
</feature>